<evidence type="ECO:0000313" key="3">
    <source>
        <dbReference type="EMBL" id="THH35941.1"/>
    </source>
</evidence>
<dbReference type="PANTHER" id="PTHR22911">
    <property type="entry name" value="ACYL-MALONYL CONDENSING ENZYME-RELATED"/>
    <property type="match status" value="1"/>
</dbReference>
<keyword evidence="4" id="KW-1185">Reference proteome</keyword>
<dbReference type="Proteomes" id="UP000306602">
    <property type="component" value="Unassembled WGS sequence"/>
</dbReference>
<gene>
    <name evidence="3" type="ORF">E4Z66_12805</name>
</gene>
<comment type="caution">
    <text evidence="3">The sequence shown here is derived from an EMBL/GenBank/DDBJ whole genome shotgun (WGS) entry which is preliminary data.</text>
</comment>
<feature type="transmembrane region" description="Helical" evidence="1">
    <location>
        <begin position="147"/>
        <end position="168"/>
    </location>
</feature>
<feature type="transmembrane region" description="Helical" evidence="1">
    <location>
        <begin position="121"/>
        <end position="141"/>
    </location>
</feature>
<dbReference type="InterPro" id="IPR000620">
    <property type="entry name" value="EamA_dom"/>
</dbReference>
<dbReference type="OrthoDB" id="7818056at2"/>
<accession>A0A4S4ND31</accession>
<feature type="transmembrane region" description="Helical" evidence="1">
    <location>
        <begin position="93"/>
        <end position="114"/>
    </location>
</feature>
<evidence type="ECO:0000256" key="1">
    <source>
        <dbReference type="SAM" id="Phobius"/>
    </source>
</evidence>
<feature type="transmembrane region" description="Helical" evidence="1">
    <location>
        <begin position="231"/>
        <end position="253"/>
    </location>
</feature>
<reference evidence="3 4" key="1">
    <citation type="submission" date="2019-04" db="EMBL/GenBank/DDBJ databases">
        <title>Shimia ponticola sp. nov., isolated from seawater.</title>
        <authorList>
            <person name="Kim Y.-O."/>
            <person name="Yoon J.-H."/>
        </authorList>
    </citation>
    <scope>NUCLEOTIDE SEQUENCE [LARGE SCALE GENOMIC DNA]</scope>
    <source>
        <strain evidence="3 4">MYP11</strain>
    </source>
</reference>
<evidence type="ECO:0000259" key="2">
    <source>
        <dbReference type="Pfam" id="PF00892"/>
    </source>
</evidence>
<evidence type="ECO:0000313" key="4">
    <source>
        <dbReference type="Proteomes" id="UP000306602"/>
    </source>
</evidence>
<proteinExistence type="predicted"/>
<dbReference type="Pfam" id="PF00892">
    <property type="entry name" value="EamA"/>
    <property type="match status" value="2"/>
</dbReference>
<organism evidence="3 4">
    <name type="scientific">Aliishimia ponticola</name>
    <dbReference type="NCBI Taxonomy" id="2499833"/>
    <lineage>
        <taxon>Bacteria</taxon>
        <taxon>Pseudomonadati</taxon>
        <taxon>Pseudomonadota</taxon>
        <taxon>Alphaproteobacteria</taxon>
        <taxon>Rhodobacterales</taxon>
        <taxon>Paracoccaceae</taxon>
        <taxon>Aliishimia</taxon>
    </lineage>
</organism>
<feature type="domain" description="EamA" evidence="2">
    <location>
        <begin position="9"/>
        <end position="137"/>
    </location>
</feature>
<feature type="transmembrane region" description="Helical" evidence="1">
    <location>
        <begin position="259"/>
        <end position="278"/>
    </location>
</feature>
<dbReference type="GO" id="GO:0016020">
    <property type="term" value="C:membrane"/>
    <property type="evidence" value="ECO:0007669"/>
    <property type="project" value="InterPro"/>
</dbReference>
<dbReference type="EMBL" id="SRKY01000003">
    <property type="protein sequence ID" value="THH35941.1"/>
    <property type="molecule type" value="Genomic_DNA"/>
</dbReference>
<keyword evidence="1" id="KW-0812">Transmembrane</keyword>
<feature type="transmembrane region" description="Helical" evidence="1">
    <location>
        <begin position="69"/>
        <end position="87"/>
    </location>
</feature>
<feature type="domain" description="EamA" evidence="2">
    <location>
        <begin position="145"/>
        <end position="271"/>
    </location>
</feature>
<dbReference type="SUPFAM" id="SSF103481">
    <property type="entry name" value="Multidrug resistance efflux transporter EmrE"/>
    <property type="match status" value="2"/>
</dbReference>
<keyword evidence="1" id="KW-1133">Transmembrane helix</keyword>
<sequence length="284" mass="29692">MQSYAGLLALVFTAVSLVVVGDTFGKLLTTSGISPFFVAWSRFALAALVLLPMSGLRRAELTHLRAPRVLLRGALIAGGICCILTALRSEPIANVFGAFFIGPLVSFLLARILMGERPTPLRAALLGLGFVGVLLVVKPGFGVTPGMILALCAGVCYGGYLATTRLLAGAYRPRFLLISQLLIGTVLLAPLAASAGLPELTPRMWVWLAGSALGSAVGNYLLVIANRRAEATLIAPLVYTQLITATLMGIAVFGEWPDAVALSGLVLILASGLGALVAQRRVRV</sequence>
<feature type="transmembrane region" description="Helical" evidence="1">
    <location>
        <begin position="175"/>
        <end position="193"/>
    </location>
</feature>
<name>A0A4S4ND31_9RHOB</name>
<dbReference type="AlphaFoldDB" id="A0A4S4ND31"/>
<dbReference type="PANTHER" id="PTHR22911:SF103">
    <property type="entry name" value="BLR2811 PROTEIN"/>
    <property type="match status" value="1"/>
</dbReference>
<feature type="transmembrane region" description="Helical" evidence="1">
    <location>
        <begin position="37"/>
        <end position="57"/>
    </location>
</feature>
<keyword evidence="1" id="KW-0472">Membrane</keyword>
<feature type="transmembrane region" description="Helical" evidence="1">
    <location>
        <begin position="205"/>
        <end position="224"/>
    </location>
</feature>
<dbReference type="InterPro" id="IPR037185">
    <property type="entry name" value="EmrE-like"/>
</dbReference>
<dbReference type="RefSeq" id="WP_136463411.1">
    <property type="nucleotide sequence ID" value="NZ_SRKY01000003.1"/>
</dbReference>
<protein>
    <submittedName>
        <fullName evidence="3">DMT family transporter</fullName>
    </submittedName>
</protein>